<reference evidence="1 2" key="1">
    <citation type="submission" date="2016-11" db="EMBL/GenBank/DDBJ databases">
        <authorList>
            <person name="Jaros S."/>
            <person name="Januszkiewicz K."/>
            <person name="Wedrychowicz H."/>
        </authorList>
    </citation>
    <scope>NUCLEOTIDE SEQUENCE [LARGE SCALE GENOMIC DNA]</scope>
    <source>
        <strain evidence="1 2">CGMCC 4.5723</strain>
    </source>
</reference>
<evidence type="ECO:0000313" key="1">
    <source>
        <dbReference type="EMBL" id="SHK30816.1"/>
    </source>
</evidence>
<protein>
    <submittedName>
        <fullName evidence="1">Uncharacterized protein</fullName>
    </submittedName>
</protein>
<gene>
    <name evidence="1" type="ORF">SAMN05421803_11772</name>
</gene>
<dbReference type="STRING" id="758803.SAMN05421803_11772"/>
<keyword evidence="2" id="KW-1185">Reference proteome</keyword>
<organism evidence="1 2">
    <name type="scientific">Nocardiopsis flavescens</name>
    <dbReference type="NCBI Taxonomy" id="758803"/>
    <lineage>
        <taxon>Bacteria</taxon>
        <taxon>Bacillati</taxon>
        <taxon>Actinomycetota</taxon>
        <taxon>Actinomycetes</taxon>
        <taxon>Streptosporangiales</taxon>
        <taxon>Nocardiopsidaceae</taxon>
        <taxon>Nocardiopsis</taxon>
    </lineage>
</organism>
<proteinExistence type="predicted"/>
<dbReference type="Proteomes" id="UP000184452">
    <property type="component" value="Unassembled WGS sequence"/>
</dbReference>
<evidence type="ECO:0000313" key="2">
    <source>
        <dbReference type="Proteomes" id="UP000184452"/>
    </source>
</evidence>
<dbReference type="RefSeq" id="WP_073381654.1">
    <property type="nucleotide sequence ID" value="NZ_FQZK01000017.1"/>
</dbReference>
<dbReference type="AlphaFoldDB" id="A0A1M6REI6"/>
<sequence length="81" mass="8310">MATIVPFANRTRTPVPDLGKMTGLLGDSELASELFAPPRPDESPQDYAARLAAGADILADLLGELPSPDGAPAAVLLGRVA</sequence>
<name>A0A1M6REI6_9ACTN</name>
<dbReference type="OrthoDB" id="3434203at2"/>
<accession>A0A1M6REI6</accession>
<dbReference type="EMBL" id="FQZK01000017">
    <property type="protein sequence ID" value="SHK30816.1"/>
    <property type="molecule type" value="Genomic_DNA"/>
</dbReference>